<protein>
    <submittedName>
        <fullName evidence="2">Uncharacterized protein</fullName>
    </submittedName>
</protein>
<proteinExistence type="predicted"/>
<evidence type="ECO:0000256" key="1">
    <source>
        <dbReference type="SAM" id="MobiDB-lite"/>
    </source>
</evidence>
<feature type="region of interest" description="Disordered" evidence="1">
    <location>
        <begin position="59"/>
        <end position="109"/>
    </location>
</feature>
<evidence type="ECO:0000313" key="3">
    <source>
        <dbReference type="Proteomes" id="UP000765509"/>
    </source>
</evidence>
<keyword evidence="3" id="KW-1185">Reference proteome</keyword>
<accession>A0A9Q3JHN2</accession>
<name>A0A9Q3JHN2_9BASI</name>
<organism evidence="2 3">
    <name type="scientific">Austropuccinia psidii MF-1</name>
    <dbReference type="NCBI Taxonomy" id="1389203"/>
    <lineage>
        <taxon>Eukaryota</taxon>
        <taxon>Fungi</taxon>
        <taxon>Dikarya</taxon>
        <taxon>Basidiomycota</taxon>
        <taxon>Pucciniomycotina</taxon>
        <taxon>Pucciniomycetes</taxon>
        <taxon>Pucciniales</taxon>
        <taxon>Sphaerophragmiaceae</taxon>
        <taxon>Austropuccinia</taxon>
    </lineage>
</organism>
<dbReference type="AlphaFoldDB" id="A0A9Q3JHN2"/>
<gene>
    <name evidence="2" type="ORF">O181_102332</name>
</gene>
<dbReference type="OrthoDB" id="8942758at2759"/>
<sequence length="126" mass="14778">MKESGYVSLCIAYFRSLISRIGDWGERSYIHVYRRGLESRPLDQLGSYPGNFDTIQELRDITPELDTRDHERQKEKGSHQERKPPATGFHSARPPQDSSLRRERRESNFKLQRTSPILLCLIRTMD</sequence>
<reference evidence="2" key="1">
    <citation type="submission" date="2021-03" db="EMBL/GenBank/DDBJ databases">
        <title>Draft genome sequence of rust myrtle Austropuccinia psidii MF-1, a brazilian biotype.</title>
        <authorList>
            <person name="Quecine M.C."/>
            <person name="Pachon D.M.R."/>
            <person name="Bonatelli M.L."/>
            <person name="Correr F.H."/>
            <person name="Franceschini L.M."/>
            <person name="Leite T.F."/>
            <person name="Margarido G.R.A."/>
            <person name="Almeida C.A."/>
            <person name="Ferrarezi J.A."/>
            <person name="Labate C.A."/>
        </authorList>
    </citation>
    <scope>NUCLEOTIDE SEQUENCE</scope>
    <source>
        <strain evidence="2">MF-1</strain>
    </source>
</reference>
<dbReference type="EMBL" id="AVOT02072883">
    <property type="protein sequence ID" value="MBW0562617.1"/>
    <property type="molecule type" value="Genomic_DNA"/>
</dbReference>
<feature type="compositionally biased region" description="Basic and acidic residues" evidence="1">
    <location>
        <begin position="99"/>
        <end position="108"/>
    </location>
</feature>
<feature type="compositionally biased region" description="Basic and acidic residues" evidence="1">
    <location>
        <begin position="59"/>
        <end position="84"/>
    </location>
</feature>
<dbReference type="Proteomes" id="UP000765509">
    <property type="component" value="Unassembled WGS sequence"/>
</dbReference>
<comment type="caution">
    <text evidence="2">The sequence shown here is derived from an EMBL/GenBank/DDBJ whole genome shotgun (WGS) entry which is preliminary data.</text>
</comment>
<evidence type="ECO:0000313" key="2">
    <source>
        <dbReference type="EMBL" id="MBW0562617.1"/>
    </source>
</evidence>